<proteinExistence type="predicted"/>
<evidence type="ECO:0000259" key="2">
    <source>
        <dbReference type="Pfam" id="PF24476"/>
    </source>
</evidence>
<dbReference type="STRING" id="1081108.A0A168H035"/>
<organism evidence="3 4">
    <name type="scientific">Akanthomyces lecanii RCEF 1005</name>
    <dbReference type="NCBI Taxonomy" id="1081108"/>
    <lineage>
        <taxon>Eukaryota</taxon>
        <taxon>Fungi</taxon>
        <taxon>Dikarya</taxon>
        <taxon>Ascomycota</taxon>
        <taxon>Pezizomycotina</taxon>
        <taxon>Sordariomycetes</taxon>
        <taxon>Hypocreomycetidae</taxon>
        <taxon>Hypocreales</taxon>
        <taxon>Cordycipitaceae</taxon>
        <taxon>Akanthomyces</taxon>
        <taxon>Cordyceps confragosa</taxon>
    </lineage>
</organism>
<dbReference type="Pfam" id="PF24476">
    <property type="entry name" value="DUF7580"/>
    <property type="match status" value="1"/>
</dbReference>
<dbReference type="InterPro" id="IPR056002">
    <property type="entry name" value="DUF7580"/>
</dbReference>
<dbReference type="AlphaFoldDB" id="A0A168H035"/>
<feature type="region of interest" description="Disordered" evidence="1">
    <location>
        <begin position="1"/>
        <end position="105"/>
    </location>
</feature>
<evidence type="ECO:0000313" key="3">
    <source>
        <dbReference type="EMBL" id="OAA77143.1"/>
    </source>
</evidence>
<name>A0A168H035_CORDF</name>
<feature type="domain" description="DUF7580" evidence="2">
    <location>
        <begin position="148"/>
        <end position="380"/>
    </location>
</feature>
<reference evidence="3 4" key="1">
    <citation type="journal article" date="2016" name="Genome Biol. Evol.">
        <title>Divergent and convergent evolution of fungal pathogenicity.</title>
        <authorList>
            <person name="Shang Y."/>
            <person name="Xiao G."/>
            <person name="Zheng P."/>
            <person name="Cen K."/>
            <person name="Zhan S."/>
            <person name="Wang C."/>
        </authorList>
    </citation>
    <scope>NUCLEOTIDE SEQUENCE [LARGE SCALE GENOMIC DNA]</scope>
    <source>
        <strain evidence="3 4">RCEF 1005</strain>
    </source>
</reference>
<gene>
    <name evidence="3" type="ORF">LEL_03966</name>
</gene>
<accession>A0A168H035</accession>
<dbReference type="Proteomes" id="UP000076881">
    <property type="component" value="Unassembled WGS sequence"/>
</dbReference>
<feature type="compositionally biased region" description="Polar residues" evidence="1">
    <location>
        <begin position="1"/>
        <end position="25"/>
    </location>
</feature>
<dbReference type="OrthoDB" id="4870756at2759"/>
<evidence type="ECO:0000313" key="4">
    <source>
        <dbReference type="Proteomes" id="UP000076881"/>
    </source>
</evidence>
<evidence type="ECO:0000256" key="1">
    <source>
        <dbReference type="SAM" id="MobiDB-lite"/>
    </source>
</evidence>
<keyword evidence="4" id="KW-1185">Reference proteome</keyword>
<protein>
    <recommendedName>
        <fullName evidence="2">DUF7580 domain-containing protein</fullName>
    </recommendedName>
</protein>
<comment type="caution">
    <text evidence="3">The sequence shown here is derived from an EMBL/GenBank/DDBJ whole genome shotgun (WGS) entry which is preliminary data.</text>
</comment>
<dbReference type="EMBL" id="AZHF01000003">
    <property type="protein sequence ID" value="OAA77143.1"/>
    <property type="molecule type" value="Genomic_DNA"/>
</dbReference>
<sequence length="431" mass="47833">MNSATSNIQTSSAAELLQSEFSLRTISEPVQRGLKRKRSSDSDSSSGSGSGIKRKRHSDSSSGSVIKRKRHNGSDSSSGSVIKRERHNESDSGSDSAIDAEHDLRSNSTRFHTVFESATDPSTNRLKACESRLTVKSPQSDESTAKAKAKPSIICPLVTERLVDRLCPDIVLEHGQFKDAGVQEKAPRNSEPIPELSLSVFLRERQQNPRDILSVKGRCILAAGLAAALLPFLETPFTRNAIHSSVVCFHAPAGDELPNLALAFLKVSKRALTSSAKGKNGCPANHRQPSIQEFGVLLMEIYYCQIAPREGERGDKYNCKTRWQVCVDRLPCFKAYAPRNYYLAAKACLEWEDGINDRGSFDGAEAQEYFYQAVVKRLESVIYKKWNLTLSDLVKIDASEQKDCWGPVARKAYTHFKSQTKHQKIHPEMGQ</sequence>